<keyword evidence="2" id="KW-1185">Reference proteome</keyword>
<evidence type="ECO:0000313" key="2">
    <source>
        <dbReference type="Proteomes" id="UP001060085"/>
    </source>
</evidence>
<comment type="caution">
    <text evidence="1">The sequence shown here is derived from an EMBL/GenBank/DDBJ whole genome shotgun (WGS) entry which is preliminary data.</text>
</comment>
<proteinExistence type="predicted"/>
<organism evidence="1 2">
    <name type="scientific">Catharanthus roseus</name>
    <name type="common">Madagascar periwinkle</name>
    <name type="synonym">Vinca rosea</name>
    <dbReference type="NCBI Taxonomy" id="4058"/>
    <lineage>
        <taxon>Eukaryota</taxon>
        <taxon>Viridiplantae</taxon>
        <taxon>Streptophyta</taxon>
        <taxon>Embryophyta</taxon>
        <taxon>Tracheophyta</taxon>
        <taxon>Spermatophyta</taxon>
        <taxon>Magnoliopsida</taxon>
        <taxon>eudicotyledons</taxon>
        <taxon>Gunneridae</taxon>
        <taxon>Pentapetalae</taxon>
        <taxon>asterids</taxon>
        <taxon>lamiids</taxon>
        <taxon>Gentianales</taxon>
        <taxon>Apocynaceae</taxon>
        <taxon>Rauvolfioideae</taxon>
        <taxon>Vinceae</taxon>
        <taxon>Catharanthinae</taxon>
        <taxon>Catharanthus</taxon>
    </lineage>
</organism>
<evidence type="ECO:0000313" key="1">
    <source>
        <dbReference type="EMBL" id="KAI5663064.1"/>
    </source>
</evidence>
<dbReference type="EMBL" id="CM044705">
    <property type="protein sequence ID" value="KAI5663064.1"/>
    <property type="molecule type" value="Genomic_DNA"/>
</dbReference>
<reference evidence="2" key="1">
    <citation type="journal article" date="2023" name="Nat. Plants">
        <title>Single-cell RNA sequencing provides a high-resolution roadmap for understanding the multicellular compartmentation of specialized metabolism.</title>
        <authorList>
            <person name="Sun S."/>
            <person name="Shen X."/>
            <person name="Li Y."/>
            <person name="Li Y."/>
            <person name="Wang S."/>
            <person name="Li R."/>
            <person name="Zhang H."/>
            <person name="Shen G."/>
            <person name="Guo B."/>
            <person name="Wei J."/>
            <person name="Xu J."/>
            <person name="St-Pierre B."/>
            <person name="Chen S."/>
            <person name="Sun C."/>
        </authorList>
    </citation>
    <scope>NUCLEOTIDE SEQUENCE [LARGE SCALE GENOMIC DNA]</scope>
</reference>
<name>A0ACC0AR97_CATRO</name>
<dbReference type="Proteomes" id="UP001060085">
    <property type="component" value="Linkage Group LG05"/>
</dbReference>
<sequence>MTYRGRGNGDKGSMRVGPSTSSTTLAERFSRSKELEELHKHRFGEEKGEERFYELKRKAEEEASVMDTTVPNDLRLMAIAASSMSCGRLYVAGSEAAHLIVEAIGHHLV</sequence>
<gene>
    <name evidence="1" type="ORF">M9H77_22387</name>
</gene>
<protein>
    <submittedName>
        <fullName evidence="1">Uncharacterized protein</fullName>
    </submittedName>
</protein>
<accession>A0ACC0AR97</accession>